<dbReference type="InterPro" id="IPR036411">
    <property type="entry name" value="TorD-like_sf"/>
</dbReference>
<evidence type="ECO:0000313" key="3">
    <source>
        <dbReference type="Proteomes" id="UP000614424"/>
    </source>
</evidence>
<dbReference type="AlphaFoldDB" id="A0A8J6ND54"/>
<dbReference type="EMBL" id="JACNJZ010000161">
    <property type="protein sequence ID" value="MBC8318446.1"/>
    <property type="molecule type" value="Genomic_DNA"/>
</dbReference>
<comment type="caution">
    <text evidence="2">The sequence shown here is derived from an EMBL/GenBank/DDBJ whole genome shotgun (WGS) entry which is preliminary data.</text>
</comment>
<protein>
    <submittedName>
        <fullName evidence="2">Molecular chaperone TorD family protein</fullName>
    </submittedName>
</protein>
<gene>
    <name evidence="2" type="ORF">H8E41_11115</name>
</gene>
<organism evidence="2 3">
    <name type="scientific">Candidatus Desulfobia pelagia</name>
    <dbReference type="NCBI Taxonomy" id="2841692"/>
    <lineage>
        <taxon>Bacteria</taxon>
        <taxon>Pseudomonadati</taxon>
        <taxon>Thermodesulfobacteriota</taxon>
        <taxon>Desulfobulbia</taxon>
        <taxon>Desulfobulbales</taxon>
        <taxon>Desulfobulbaceae</taxon>
        <taxon>Candidatus Desulfobia</taxon>
    </lineage>
</organism>
<dbReference type="InterPro" id="IPR020945">
    <property type="entry name" value="DMSO/NO3_reduct_chaperone"/>
</dbReference>
<sequence>MDEIVTKQQLSDSLKLMAVCFYEPEPALFEEEKVFQNLSNLFEGFCPAACISTENMHRAIYSSSQEELQIAHADLFIGPFELKASPYGSTYLEEKGMVMGDSTMEVLKHYRKAGLEIDIKQPPDHIAIELEFLSYLCALEVEALRDGDVKKAAELQADQKLFLGKFILPWMPDFIKNIRAGTENTFYRCLVDCFETFLQQLELQNNPADMYVLDGMKTDADATTH</sequence>
<dbReference type="Gene3D" id="1.10.3480.10">
    <property type="entry name" value="TorD-like"/>
    <property type="match status" value="1"/>
</dbReference>
<accession>A0A8J6ND54</accession>
<dbReference type="SUPFAM" id="SSF89155">
    <property type="entry name" value="TorD-like"/>
    <property type="match status" value="1"/>
</dbReference>
<dbReference type="PANTHER" id="PTHR34227:SF1">
    <property type="entry name" value="DIMETHYL SULFOXIDE REDUCTASE CHAPERONE-RELATED"/>
    <property type="match status" value="1"/>
</dbReference>
<dbReference type="PANTHER" id="PTHR34227">
    <property type="entry name" value="CHAPERONE PROTEIN YCDY"/>
    <property type="match status" value="1"/>
</dbReference>
<evidence type="ECO:0000313" key="2">
    <source>
        <dbReference type="EMBL" id="MBC8318446.1"/>
    </source>
</evidence>
<dbReference type="Pfam" id="PF02613">
    <property type="entry name" value="Nitrate_red_del"/>
    <property type="match status" value="1"/>
</dbReference>
<evidence type="ECO:0000256" key="1">
    <source>
        <dbReference type="ARBA" id="ARBA00023186"/>
    </source>
</evidence>
<proteinExistence type="predicted"/>
<dbReference type="InterPro" id="IPR050289">
    <property type="entry name" value="TorD/DmsD_chaperones"/>
</dbReference>
<name>A0A8J6ND54_9BACT</name>
<keyword evidence="1" id="KW-0143">Chaperone</keyword>
<dbReference type="Proteomes" id="UP000614424">
    <property type="component" value="Unassembled WGS sequence"/>
</dbReference>
<reference evidence="2 3" key="1">
    <citation type="submission" date="2020-08" db="EMBL/GenBank/DDBJ databases">
        <title>Bridging the membrane lipid divide: bacteria of the FCB group superphylum have the potential to synthesize archaeal ether lipids.</title>
        <authorList>
            <person name="Villanueva L."/>
            <person name="Von Meijenfeldt F.A.B."/>
            <person name="Westbye A.B."/>
            <person name="Yadav S."/>
            <person name="Hopmans E.C."/>
            <person name="Dutilh B.E."/>
            <person name="Sinninghe Damste J.S."/>
        </authorList>
    </citation>
    <scope>NUCLEOTIDE SEQUENCE [LARGE SCALE GENOMIC DNA]</scope>
    <source>
        <strain evidence="2">NIOZ-UU47</strain>
    </source>
</reference>